<dbReference type="PANTHER" id="PTHR23502">
    <property type="entry name" value="MAJOR FACILITATOR SUPERFAMILY"/>
    <property type="match status" value="1"/>
</dbReference>
<evidence type="ECO:0000256" key="1">
    <source>
        <dbReference type="ARBA" id="ARBA00004141"/>
    </source>
</evidence>
<dbReference type="Pfam" id="PF07690">
    <property type="entry name" value="MFS_1"/>
    <property type="match status" value="1"/>
</dbReference>
<evidence type="ECO:0000259" key="6">
    <source>
        <dbReference type="PROSITE" id="PS50850"/>
    </source>
</evidence>
<evidence type="ECO:0000256" key="2">
    <source>
        <dbReference type="ARBA" id="ARBA00022692"/>
    </source>
</evidence>
<evidence type="ECO:0000313" key="8">
    <source>
        <dbReference type="Proteomes" id="UP001562354"/>
    </source>
</evidence>
<comment type="subcellular location">
    <subcellularLocation>
        <location evidence="1">Membrane</location>
        <topology evidence="1">Multi-pass membrane protein</topology>
    </subcellularLocation>
</comment>
<feature type="transmembrane region" description="Helical" evidence="5">
    <location>
        <begin position="74"/>
        <end position="93"/>
    </location>
</feature>
<comment type="caution">
    <text evidence="7">The sequence shown here is derived from an EMBL/GenBank/DDBJ whole genome shotgun (WGS) entry which is preliminary data.</text>
</comment>
<feature type="transmembrane region" description="Helical" evidence="5">
    <location>
        <begin position="434"/>
        <end position="452"/>
    </location>
</feature>
<protein>
    <recommendedName>
        <fullName evidence="6">Major facilitator superfamily (MFS) profile domain-containing protein</fullName>
    </recommendedName>
</protein>
<sequence>MQSLRQYKELHEFVKAYHNGKARLDQTPRSLEDTLSLSDSFAGSVDEKTESKLVDWNGPDDKCNPRNWSRTRRWGVLFLLWINVFALDWAGSADSQASSKISAQFHVSEEAETLSPALYNFGIGFGALFAGPISETVGSNPIYIGSRFFQLCWLIGVALSPNFGAKCVFRFLAGIGGSILLAIHAASVADLFSIVERTVAWPVIVLASFYGPALSPLVGAWIAQSNVSWRWTEWIPVIISGFTLLFTVFLLPETFAPILLQWKAKHLRAVTGDERYLSEIERQASVAQRLKAALLRSLHMLTKEPIVPLLGFWLVLVYVVVYGFLQGYSFIFGDTYGFKRGLIGTSYAAILTGVTLWTCSVPVYVHLYNRKVIQLERENGDEVPLAILLPISLFWLGWTNYASISPWSDLGAVTLFSVCWAGIYVAVYQYILDVYGIYAGSALAIVTFFRYWSSALINLVARPWYSNLGVHWVMTIIGCLAVLLAPAPFFLFRYGPAIRKKSRFASRYARLENERKKIGRATRWT</sequence>
<feature type="transmembrane region" description="Helical" evidence="5">
    <location>
        <begin position="345"/>
        <end position="365"/>
    </location>
</feature>
<proteinExistence type="predicted"/>
<dbReference type="RefSeq" id="XP_069198174.1">
    <property type="nucleotide sequence ID" value="XM_069345969.1"/>
</dbReference>
<feature type="transmembrane region" description="Helical" evidence="5">
    <location>
        <begin position="410"/>
        <end position="427"/>
    </location>
</feature>
<dbReference type="GeneID" id="95979776"/>
<dbReference type="PANTHER" id="PTHR23502:SF188">
    <property type="entry name" value="MAJOR FACILITATOR SUPERFAMILY (MFS) PROFILE DOMAIN-CONTAINING PROTEIN"/>
    <property type="match status" value="1"/>
</dbReference>
<dbReference type="InterPro" id="IPR036259">
    <property type="entry name" value="MFS_trans_sf"/>
</dbReference>
<evidence type="ECO:0000256" key="3">
    <source>
        <dbReference type="ARBA" id="ARBA00022989"/>
    </source>
</evidence>
<dbReference type="InterPro" id="IPR020846">
    <property type="entry name" value="MFS_dom"/>
</dbReference>
<dbReference type="Proteomes" id="UP001562354">
    <property type="component" value="Unassembled WGS sequence"/>
</dbReference>
<dbReference type="PROSITE" id="PS50850">
    <property type="entry name" value="MFS"/>
    <property type="match status" value="1"/>
</dbReference>
<feature type="transmembrane region" description="Helical" evidence="5">
    <location>
        <begin position="171"/>
        <end position="192"/>
    </location>
</feature>
<dbReference type="InterPro" id="IPR011701">
    <property type="entry name" value="MFS"/>
</dbReference>
<evidence type="ECO:0000256" key="5">
    <source>
        <dbReference type="SAM" id="Phobius"/>
    </source>
</evidence>
<gene>
    <name evidence="7" type="ORF">AAFC00_006077</name>
</gene>
<keyword evidence="8" id="KW-1185">Reference proteome</keyword>
<feature type="transmembrane region" description="Helical" evidence="5">
    <location>
        <begin position="199"/>
        <end position="222"/>
    </location>
</feature>
<feature type="transmembrane region" description="Helical" evidence="5">
    <location>
        <begin position="472"/>
        <end position="492"/>
    </location>
</feature>
<accession>A0ABR3P7L8</accession>
<organism evidence="7 8">
    <name type="scientific">Neodothiora populina</name>
    <dbReference type="NCBI Taxonomy" id="2781224"/>
    <lineage>
        <taxon>Eukaryota</taxon>
        <taxon>Fungi</taxon>
        <taxon>Dikarya</taxon>
        <taxon>Ascomycota</taxon>
        <taxon>Pezizomycotina</taxon>
        <taxon>Dothideomycetes</taxon>
        <taxon>Dothideomycetidae</taxon>
        <taxon>Dothideales</taxon>
        <taxon>Dothioraceae</taxon>
        <taxon>Neodothiora</taxon>
    </lineage>
</organism>
<name>A0ABR3P7L8_9PEZI</name>
<reference evidence="7 8" key="1">
    <citation type="submission" date="2024-07" db="EMBL/GenBank/DDBJ databases">
        <title>Draft sequence of the Neodothiora populina.</title>
        <authorList>
            <person name="Drown D.D."/>
            <person name="Schuette U.S."/>
            <person name="Buechlein A.B."/>
            <person name="Rusch D.R."/>
            <person name="Winton L.W."/>
            <person name="Adams G.A."/>
        </authorList>
    </citation>
    <scope>NUCLEOTIDE SEQUENCE [LARGE SCALE GENOMIC DNA]</scope>
    <source>
        <strain evidence="7 8">CPC 39397</strain>
    </source>
</reference>
<dbReference type="Gene3D" id="1.20.1250.20">
    <property type="entry name" value="MFS general substrate transporter like domains"/>
    <property type="match status" value="1"/>
</dbReference>
<dbReference type="SUPFAM" id="SSF103473">
    <property type="entry name" value="MFS general substrate transporter"/>
    <property type="match status" value="1"/>
</dbReference>
<feature type="domain" description="Major facilitator superfamily (MFS) profile" evidence="6">
    <location>
        <begin position="76"/>
        <end position="496"/>
    </location>
</feature>
<feature type="transmembrane region" description="Helical" evidence="5">
    <location>
        <begin position="234"/>
        <end position="260"/>
    </location>
</feature>
<dbReference type="EMBL" id="JBFMKM010000013">
    <property type="protein sequence ID" value="KAL1301898.1"/>
    <property type="molecule type" value="Genomic_DNA"/>
</dbReference>
<evidence type="ECO:0000313" key="7">
    <source>
        <dbReference type="EMBL" id="KAL1301898.1"/>
    </source>
</evidence>
<keyword evidence="3 5" id="KW-1133">Transmembrane helix</keyword>
<feature type="transmembrane region" description="Helical" evidence="5">
    <location>
        <begin position="306"/>
        <end position="325"/>
    </location>
</feature>
<feature type="transmembrane region" description="Helical" evidence="5">
    <location>
        <begin position="385"/>
        <end position="404"/>
    </location>
</feature>
<keyword evidence="4 5" id="KW-0472">Membrane</keyword>
<evidence type="ECO:0000256" key="4">
    <source>
        <dbReference type="ARBA" id="ARBA00023136"/>
    </source>
</evidence>
<keyword evidence="2 5" id="KW-0812">Transmembrane</keyword>